<dbReference type="OrthoDB" id="9768714at2"/>
<reference evidence="1 2" key="1">
    <citation type="submission" date="2019-02" db="EMBL/GenBank/DDBJ databases">
        <title>Deep-cultivation of Planctomycetes and their phenomic and genomic characterization uncovers novel biology.</title>
        <authorList>
            <person name="Wiegand S."/>
            <person name="Jogler M."/>
            <person name="Boedeker C."/>
            <person name="Pinto D."/>
            <person name="Vollmers J."/>
            <person name="Rivas-Marin E."/>
            <person name="Kohn T."/>
            <person name="Peeters S.H."/>
            <person name="Heuer A."/>
            <person name="Rast P."/>
            <person name="Oberbeckmann S."/>
            <person name="Bunk B."/>
            <person name="Jeske O."/>
            <person name="Meyerdierks A."/>
            <person name="Storesund J.E."/>
            <person name="Kallscheuer N."/>
            <person name="Luecker S."/>
            <person name="Lage O.M."/>
            <person name="Pohl T."/>
            <person name="Merkel B.J."/>
            <person name="Hornburger P."/>
            <person name="Mueller R.-W."/>
            <person name="Bruemmer F."/>
            <person name="Labrenz M."/>
            <person name="Spormann A.M."/>
            <person name="Op Den Camp H."/>
            <person name="Overmann J."/>
            <person name="Amann R."/>
            <person name="Jetten M.S.M."/>
            <person name="Mascher T."/>
            <person name="Medema M.H."/>
            <person name="Devos D.P."/>
            <person name="Kaster A.-K."/>
            <person name="Ovreas L."/>
            <person name="Rohde M."/>
            <person name="Galperin M.Y."/>
            <person name="Jogler C."/>
        </authorList>
    </citation>
    <scope>NUCLEOTIDE SEQUENCE [LARGE SCALE GENOMIC DNA]</scope>
    <source>
        <strain evidence="1 2">Poly59</strain>
    </source>
</reference>
<dbReference type="Proteomes" id="UP000317977">
    <property type="component" value="Unassembled WGS sequence"/>
</dbReference>
<dbReference type="AlphaFoldDB" id="A0A5C6F420"/>
<organism evidence="1 2">
    <name type="scientific">Rubripirellula reticaptiva</name>
    <dbReference type="NCBI Taxonomy" id="2528013"/>
    <lineage>
        <taxon>Bacteria</taxon>
        <taxon>Pseudomonadati</taxon>
        <taxon>Planctomycetota</taxon>
        <taxon>Planctomycetia</taxon>
        <taxon>Pirellulales</taxon>
        <taxon>Pirellulaceae</taxon>
        <taxon>Rubripirellula</taxon>
    </lineage>
</organism>
<comment type="caution">
    <text evidence="1">The sequence shown here is derived from an EMBL/GenBank/DDBJ whole genome shotgun (WGS) entry which is preliminary data.</text>
</comment>
<dbReference type="EMBL" id="SJPX01000002">
    <property type="protein sequence ID" value="TWU55852.1"/>
    <property type="molecule type" value="Genomic_DNA"/>
</dbReference>
<gene>
    <name evidence="1" type="ORF">Poly59_21550</name>
</gene>
<sequence length="66" mass="7583">MKAELHKAAKATSEDRLSFIKFKPVFGDLATNDRFTTMYAKMAEHVYSNPDVRDHMREIAAFTTTE</sequence>
<protein>
    <submittedName>
        <fullName evidence="1">Uncharacterized protein</fullName>
    </submittedName>
</protein>
<keyword evidence="2" id="KW-1185">Reference proteome</keyword>
<proteinExistence type="predicted"/>
<name>A0A5C6F420_9BACT</name>
<evidence type="ECO:0000313" key="1">
    <source>
        <dbReference type="EMBL" id="TWU55852.1"/>
    </source>
</evidence>
<dbReference type="RefSeq" id="WP_146533972.1">
    <property type="nucleotide sequence ID" value="NZ_SJPX01000002.1"/>
</dbReference>
<accession>A0A5C6F420</accession>
<evidence type="ECO:0000313" key="2">
    <source>
        <dbReference type="Proteomes" id="UP000317977"/>
    </source>
</evidence>